<dbReference type="AlphaFoldDB" id="A0A9D7XTT6"/>
<dbReference type="SUPFAM" id="SSF53474">
    <property type="entry name" value="alpha/beta-Hydrolases"/>
    <property type="match status" value="1"/>
</dbReference>
<accession>A0A9D7XTT6</accession>
<organism evidence="4 5">
    <name type="scientific">Candidatus Phosphoribacter hodrii</name>
    <dbReference type="NCBI Taxonomy" id="2953743"/>
    <lineage>
        <taxon>Bacteria</taxon>
        <taxon>Bacillati</taxon>
        <taxon>Actinomycetota</taxon>
        <taxon>Actinomycetes</taxon>
        <taxon>Micrococcales</taxon>
        <taxon>Dermatophilaceae</taxon>
        <taxon>Candidatus Phosphoribacter</taxon>
    </lineage>
</organism>
<evidence type="ECO:0000259" key="3">
    <source>
        <dbReference type="Pfam" id="PF07859"/>
    </source>
</evidence>
<comment type="caution">
    <text evidence="4">The sequence shown here is derived from an EMBL/GenBank/DDBJ whole genome shotgun (WGS) entry which is preliminary data.</text>
</comment>
<evidence type="ECO:0000256" key="2">
    <source>
        <dbReference type="SAM" id="MobiDB-lite"/>
    </source>
</evidence>
<dbReference type="GO" id="GO:0016787">
    <property type="term" value="F:hydrolase activity"/>
    <property type="evidence" value="ECO:0007669"/>
    <property type="project" value="UniProtKB-KW"/>
</dbReference>
<dbReference type="InterPro" id="IPR029058">
    <property type="entry name" value="AB_hydrolase_fold"/>
</dbReference>
<dbReference type="PANTHER" id="PTHR48081:SF8">
    <property type="entry name" value="ALPHA_BETA HYDROLASE FOLD-3 DOMAIN-CONTAINING PROTEIN-RELATED"/>
    <property type="match status" value="1"/>
</dbReference>
<gene>
    <name evidence="4" type="ORF">IPP00_04050</name>
</gene>
<sequence length="347" mass="37299">MRTPQTPAIALAAATAAVAWRARHLRHVAREFRSPVVMLALPATRGTLPLVRAMGTAAGRQPSSEDERLSTPGADGVSREALLYRPRGGTSRGGLLWIHGGGRVSGIPQFDDIQCRRLADDAGVTVLSVNYRLAPEHPFPAALDDCATALSWFTAWCAANDIPGPLAIGGASAGGGLAAELAQRATDEGIELAHQVLVYPMLDDRSLGRGATNRGRLVWTPTSNRFAWSAYLGHPAGASEQRPYAVAARREDLRGLPSAWIGVGDLDLFHDEDVHYARRLRDAGVRVHLRVEPGMYHGADAVPGVKDSDRIRAFHADMSSSLRHALDLVESSHEPRDRSRDEATDGA</sequence>
<evidence type="ECO:0000256" key="1">
    <source>
        <dbReference type="ARBA" id="ARBA00022801"/>
    </source>
</evidence>
<evidence type="ECO:0000313" key="4">
    <source>
        <dbReference type="EMBL" id="MBL0003178.1"/>
    </source>
</evidence>
<reference evidence="4" key="1">
    <citation type="submission" date="2020-10" db="EMBL/GenBank/DDBJ databases">
        <title>Connecting structure to function with the recovery of over 1000 high-quality activated sludge metagenome-assembled genomes encoding full-length rRNA genes using long-read sequencing.</title>
        <authorList>
            <person name="Singleton C.M."/>
            <person name="Petriglieri F."/>
            <person name="Kristensen J.M."/>
            <person name="Kirkegaard R.H."/>
            <person name="Michaelsen T.Y."/>
            <person name="Andersen M.H."/>
            <person name="Karst S.M."/>
            <person name="Dueholm M.S."/>
            <person name="Nielsen P.H."/>
            <person name="Albertsen M."/>
        </authorList>
    </citation>
    <scope>NUCLEOTIDE SEQUENCE</scope>
    <source>
        <strain evidence="4">Ribe_18-Q3-R11-54_MAXAC.001</strain>
    </source>
</reference>
<dbReference type="EMBL" id="JADKGK010000009">
    <property type="protein sequence ID" value="MBL0003178.1"/>
    <property type="molecule type" value="Genomic_DNA"/>
</dbReference>
<protein>
    <submittedName>
        <fullName evidence="4">Alpha/beta hydrolase</fullName>
    </submittedName>
</protein>
<dbReference type="InterPro" id="IPR013094">
    <property type="entry name" value="AB_hydrolase_3"/>
</dbReference>
<dbReference type="PANTHER" id="PTHR48081">
    <property type="entry name" value="AB HYDROLASE SUPERFAMILY PROTEIN C4A8.06C"/>
    <property type="match status" value="1"/>
</dbReference>
<dbReference type="Gene3D" id="3.40.50.1820">
    <property type="entry name" value="alpha/beta hydrolase"/>
    <property type="match status" value="1"/>
</dbReference>
<proteinExistence type="predicted"/>
<keyword evidence="1 4" id="KW-0378">Hydrolase</keyword>
<feature type="domain" description="Alpha/beta hydrolase fold-3" evidence="3">
    <location>
        <begin position="95"/>
        <end position="298"/>
    </location>
</feature>
<evidence type="ECO:0000313" key="5">
    <source>
        <dbReference type="Proteomes" id="UP000886632"/>
    </source>
</evidence>
<dbReference type="Pfam" id="PF07859">
    <property type="entry name" value="Abhydrolase_3"/>
    <property type="match status" value="1"/>
</dbReference>
<dbReference type="InterPro" id="IPR050300">
    <property type="entry name" value="GDXG_lipolytic_enzyme"/>
</dbReference>
<dbReference type="Proteomes" id="UP000886632">
    <property type="component" value="Unassembled WGS sequence"/>
</dbReference>
<feature type="region of interest" description="Disordered" evidence="2">
    <location>
        <begin position="55"/>
        <end position="74"/>
    </location>
</feature>
<name>A0A9D7XTT6_9MICO</name>